<protein>
    <submittedName>
        <fullName evidence="8">Response regulator transcription factor</fullName>
    </submittedName>
</protein>
<dbReference type="RefSeq" id="WP_191738215.1">
    <property type="nucleotide sequence ID" value="NZ_JACYFS010000009.1"/>
</dbReference>
<dbReference type="Pfam" id="PF00196">
    <property type="entry name" value="GerE"/>
    <property type="match status" value="1"/>
</dbReference>
<dbReference type="InterPro" id="IPR058245">
    <property type="entry name" value="NreC/VraR/RcsB-like_REC"/>
</dbReference>
<feature type="modified residue" description="4-aspartylphosphate" evidence="5">
    <location>
        <position position="59"/>
    </location>
</feature>
<evidence type="ECO:0000256" key="3">
    <source>
        <dbReference type="ARBA" id="ARBA00023125"/>
    </source>
</evidence>
<dbReference type="InterPro" id="IPR016032">
    <property type="entry name" value="Sig_transdc_resp-reg_C-effctor"/>
</dbReference>
<comment type="caution">
    <text evidence="8">The sequence shown here is derived from an EMBL/GenBank/DDBJ whole genome shotgun (WGS) entry which is preliminary data.</text>
</comment>
<sequence>MTEYKNITFLLADDHSLIRQGVEILIEDLGFEGDILHASTLQKVLACTAENNIDVLVIDAAFPDGNSLEIIPDLKTKYPELKILVFSGLEESDYALRFLNAGVNGFLTKVSEEEDIKNALMKVIVEGRYISSVTQGLLLNSLQNSSHQNPLEKLTKRELEVVQMYADGMGNLEIANALGLKQNSVSTMKKRVFEKLGIDSLVELAALLKKY</sequence>
<keyword evidence="9" id="KW-1185">Reference proteome</keyword>
<keyword evidence="3" id="KW-0238">DNA-binding</keyword>
<dbReference type="Pfam" id="PF00072">
    <property type="entry name" value="Response_reg"/>
    <property type="match status" value="1"/>
</dbReference>
<evidence type="ECO:0000256" key="4">
    <source>
        <dbReference type="ARBA" id="ARBA00023163"/>
    </source>
</evidence>
<dbReference type="InterPro" id="IPR039420">
    <property type="entry name" value="WalR-like"/>
</dbReference>
<dbReference type="InterPro" id="IPR000792">
    <property type="entry name" value="Tscrpt_reg_LuxR_C"/>
</dbReference>
<dbReference type="PRINTS" id="PR00038">
    <property type="entry name" value="HTHLUXR"/>
</dbReference>
<dbReference type="Gene3D" id="1.10.10.10">
    <property type="entry name" value="Winged helix-like DNA-binding domain superfamily/Winged helix DNA-binding domain"/>
    <property type="match status" value="1"/>
</dbReference>
<dbReference type="EMBL" id="JACYFS010000009">
    <property type="protein sequence ID" value="MBD8084454.1"/>
    <property type="molecule type" value="Genomic_DNA"/>
</dbReference>
<dbReference type="CDD" id="cd17535">
    <property type="entry name" value="REC_NarL-like"/>
    <property type="match status" value="1"/>
</dbReference>
<evidence type="ECO:0000259" key="6">
    <source>
        <dbReference type="PROSITE" id="PS50043"/>
    </source>
</evidence>
<accession>A0ABR8ZGM5</accession>
<feature type="domain" description="HTH luxR-type" evidence="6">
    <location>
        <begin position="147"/>
        <end position="211"/>
    </location>
</feature>
<gene>
    <name evidence="8" type="ORF">IC610_18765</name>
</gene>
<dbReference type="SUPFAM" id="SSF52172">
    <property type="entry name" value="CheY-like"/>
    <property type="match status" value="1"/>
</dbReference>
<organism evidence="8 9">
    <name type="scientific">Chryseobacterium caseinilyticum</name>
    <dbReference type="NCBI Taxonomy" id="2771428"/>
    <lineage>
        <taxon>Bacteria</taxon>
        <taxon>Pseudomonadati</taxon>
        <taxon>Bacteroidota</taxon>
        <taxon>Flavobacteriia</taxon>
        <taxon>Flavobacteriales</taxon>
        <taxon>Weeksellaceae</taxon>
        <taxon>Chryseobacterium group</taxon>
        <taxon>Chryseobacterium</taxon>
    </lineage>
</organism>
<dbReference type="Gene3D" id="3.40.50.2300">
    <property type="match status" value="1"/>
</dbReference>
<dbReference type="SMART" id="SM00421">
    <property type="entry name" value="HTH_LUXR"/>
    <property type="match status" value="1"/>
</dbReference>
<dbReference type="InterPro" id="IPR001789">
    <property type="entry name" value="Sig_transdc_resp-reg_receiver"/>
</dbReference>
<dbReference type="InterPro" id="IPR011006">
    <property type="entry name" value="CheY-like_superfamily"/>
</dbReference>
<dbReference type="PROSITE" id="PS00622">
    <property type="entry name" value="HTH_LUXR_1"/>
    <property type="match status" value="1"/>
</dbReference>
<evidence type="ECO:0000259" key="7">
    <source>
        <dbReference type="PROSITE" id="PS50110"/>
    </source>
</evidence>
<reference evidence="8 9" key="1">
    <citation type="submission" date="2020-09" db="EMBL/GenBank/DDBJ databases">
        <title>Genome seq and assembly of Chryseobacterium sp.</title>
        <authorList>
            <person name="Chhetri G."/>
        </authorList>
    </citation>
    <scope>NUCLEOTIDE SEQUENCE [LARGE SCALE GENOMIC DNA]</scope>
    <source>
        <strain evidence="8 9">GCR10</strain>
    </source>
</reference>
<evidence type="ECO:0000256" key="2">
    <source>
        <dbReference type="ARBA" id="ARBA00023015"/>
    </source>
</evidence>
<evidence type="ECO:0000256" key="1">
    <source>
        <dbReference type="ARBA" id="ARBA00022553"/>
    </source>
</evidence>
<feature type="domain" description="Response regulatory" evidence="7">
    <location>
        <begin position="8"/>
        <end position="124"/>
    </location>
</feature>
<dbReference type="PANTHER" id="PTHR43214">
    <property type="entry name" value="TWO-COMPONENT RESPONSE REGULATOR"/>
    <property type="match status" value="1"/>
</dbReference>
<dbReference type="CDD" id="cd06170">
    <property type="entry name" value="LuxR_C_like"/>
    <property type="match status" value="1"/>
</dbReference>
<dbReference type="SMART" id="SM00448">
    <property type="entry name" value="REC"/>
    <property type="match status" value="1"/>
</dbReference>
<proteinExistence type="predicted"/>
<dbReference type="InterPro" id="IPR036388">
    <property type="entry name" value="WH-like_DNA-bd_sf"/>
</dbReference>
<dbReference type="Proteomes" id="UP000637299">
    <property type="component" value="Unassembled WGS sequence"/>
</dbReference>
<dbReference type="PROSITE" id="PS50110">
    <property type="entry name" value="RESPONSE_REGULATORY"/>
    <property type="match status" value="1"/>
</dbReference>
<name>A0ABR8ZGM5_9FLAO</name>
<dbReference type="SUPFAM" id="SSF46894">
    <property type="entry name" value="C-terminal effector domain of the bipartite response regulators"/>
    <property type="match status" value="1"/>
</dbReference>
<dbReference type="PROSITE" id="PS50043">
    <property type="entry name" value="HTH_LUXR_2"/>
    <property type="match status" value="1"/>
</dbReference>
<keyword evidence="2" id="KW-0805">Transcription regulation</keyword>
<evidence type="ECO:0000313" key="8">
    <source>
        <dbReference type="EMBL" id="MBD8084454.1"/>
    </source>
</evidence>
<keyword evidence="1 5" id="KW-0597">Phosphoprotein</keyword>
<evidence type="ECO:0000313" key="9">
    <source>
        <dbReference type="Proteomes" id="UP000637299"/>
    </source>
</evidence>
<evidence type="ECO:0000256" key="5">
    <source>
        <dbReference type="PROSITE-ProRule" id="PRU00169"/>
    </source>
</evidence>
<dbReference type="PANTHER" id="PTHR43214:SF41">
    <property type="entry name" value="NITRATE_NITRITE RESPONSE REGULATOR PROTEIN NARP"/>
    <property type="match status" value="1"/>
</dbReference>
<keyword evidence="4" id="KW-0804">Transcription</keyword>